<dbReference type="OrthoDB" id="159752at2"/>
<dbReference type="Gene3D" id="3.40.830.10">
    <property type="entry name" value="LigB-like"/>
    <property type="match status" value="1"/>
</dbReference>
<organism evidence="2 3">
    <name type="scientific">Thermanaerosceptrum fracticalcis</name>
    <dbReference type="NCBI Taxonomy" id="1712410"/>
    <lineage>
        <taxon>Bacteria</taxon>
        <taxon>Bacillati</taxon>
        <taxon>Bacillota</taxon>
        <taxon>Clostridia</taxon>
        <taxon>Eubacteriales</taxon>
        <taxon>Peptococcaceae</taxon>
        <taxon>Thermanaerosceptrum</taxon>
    </lineage>
</organism>
<dbReference type="GO" id="GO:0016702">
    <property type="term" value="F:oxidoreductase activity, acting on single donors with incorporation of molecular oxygen, incorporation of two atoms of oxygen"/>
    <property type="evidence" value="ECO:0007669"/>
    <property type="project" value="UniProtKB-ARBA"/>
</dbReference>
<dbReference type="KEGG" id="tfr:BR63_15060"/>
<feature type="domain" description="AMMECR1" evidence="1">
    <location>
        <begin position="297"/>
        <end position="466"/>
    </location>
</feature>
<proteinExistence type="predicted"/>
<dbReference type="SUPFAM" id="SSF53213">
    <property type="entry name" value="LigB-like"/>
    <property type="match status" value="1"/>
</dbReference>
<dbReference type="GO" id="GO:0008198">
    <property type="term" value="F:ferrous iron binding"/>
    <property type="evidence" value="ECO:0007669"/>
    <property type="project" value="InterPro"/>
</dbReference>
<dbReference type="EMBL" id="CP045798">
    <property type="protein sequence ID" value="QNB47485.1"/>
    <property type="molecule type" value="Genomic_DNA"/>
</dbReference>
<dbReference type="InterPro" id="IPR002733">
    <property type="entry name" value="AMMECR1_domain"/>
</dbReference>
<dbReference type="AlphaFoldDB" id="A0A7G6E5Y1"/>
<name>A0A7G6E5Y1_THEFR</name>
<keyword evidence="3" id="KW-1185">Reference proteome</keyword>
<evidence type="ECO:0000259" key="1">
    <source>
        <dbReference type="PROSITE" id="PS51112"/>
    </source>
</evidence>
<dbReference type="InterPro" id="IPR027623">
    <property type="entry name" value="AmmeMemoSam_A"/>
</dbReference>
<protein>
    <submittedName>
        <fullName evidence="2">AmmeMemoRadiSam system protein A</fullName>
    </submittedName>
</protein>
<dbReference type="Proteomes" id="UP000515847">
    <property type="component" value="Chromosome"/>
</dbReference>
<dbReference type="InterPro" id="IPR023473">
    <property type="entry name" value="AMMECR1"/>
</dbReference>
<dbReference type="PROSITE" id="PS51112">
    <property type="entry name" value="AMMECR1"/>
    <property type="match status" value="1"/>
</dbReference>
<dbReference type="InterPro" id="IPR004183">
    <property type="entry name" value="Xdiol_dOase_suB"/>
</dbReference>
<dbReference type="NCBIfam" id="TIGR00296">
    <property type="entry name" value="TIGR00296 family protein"/>
    <property type="match status" value="1"/>
</dbReference>
<dbReference type="PANTHER" id="PTHR13016:SF0">
    <property type="entry name" value="AMME SYNDROME CANDIDATE GENE 1 PROTEIN"/>
    <property type="match status" value="1"/>
</dbReference>
<dbReference type="RefSeq" id="WP_034423441.1">
    <property type="nucleotide sequence ID" value="NZ_CP045798.1"/>
</dbReference>
<sequence>MLEIITYLPHPPIVVPEVGGKEGEKVAATARAMERLARLIKVTNPQVLVAVTPHGHVFSDAVTITALDTLEGDLSQFGAPRVKVKYDLDLAGAQSIVEQCRIEDIPCALLDKDVLSSYRLSPKMDHGLVVPFSFIEKAGWQGKIIPVNMGLLPYEELYHFGKILRDVLNGLERKWVLLISGDLSHRLTLNAPAGYSPRGAVFDEIIRQCVREADIKRVFSLSQDLIEEAGECGLRPLVMGLGAMDGYEVKAEELSYEAPFGVGYLVAKFELGTLNKERELVDELINERKTKIARIHDKESPPVKLARASIMHYLKEGKYLKMPEEFKHLLEEKAGAFVSLKKHGQLRGCIGTIEAVQPNLGQEIIHNAVSAALHDPRFEPVILTEMDEITISVDVLGHPEKITGMKELDPKKYGVIVSSGRKRGLLLPDLPGVDTVEEQVRIAREKAGIRPDEPISLERFMVTRYY</sequence>
<dbReference type="CDD" id="cd07951">
    <property type="entry name" value="ED_3B_N_AMMECR1"/>
    <property type="match status" value="1"/>
</dbReference>
<dbReference type="PANTHER" id="PTHR13016">
    <property type="entry name" value="AMMECR1 HOMOLOG"/>
    <property type="match status" value="1"/>
</dbReference>
<evidence type="ECO:0000313" key="2">
    <source>
        <dbReference type="EMBL" id="QNB47485.1"/>
    </source>
</evidence>
<dbReference type="InterPro" id="IPR036071">
    <property type="entry name" value="AMMECR1_dom_sf"/>
</dbReference>
<dbReference type="Pfam" id="PF02900">
    <property type="entry name" value="LigB"/>
    <property type="match status" value="1"/>
</dbReference>
<dbReference type="Gene3D" id="3.30.700.20">
    <property type="entry name" value="Hypothetical protein ph0010, domain 1"/>
    <property type="match status" value="1"/>
</dbReference>
<dbReference type="InterPro" id="IPR027485">
    <property type="entry name" value="AMMECR1_N"/>
</dbReference>
<dbReference type="NCBIfam" id="TIGR04335">
    <property type="entry name" value="AmmeMemoSam_A"/>
    <property type="match status" value="1"/>
</dbReference>
<dbReference type="SUPFAM" id="SSF143447">
    <property type="entry name" value="AMMECR1-like"/>
    <property type="match status" value="1"/>
</dbReference>
<evidence type="ECO:0000313" key="3">
    <source>
        <dbReference type="Proteomes" id="UP000515847"/>
    </source>
</evidence>
<gene>
    <name evidence="2" type="primary">amrA</name>
    <name evidence="2" type="ORF">BR63_15060</name>
</gene>
<dbReference type="Pfam" id="PF01871">
    <property type="entry name" value="AMMECR1"/>
    <property type="match status" value="1"/>
</dbReference>
<accession>A0A7G6E5Y1</accession>
<reference evidence="2 3" key="1">
    <citation type="journal article" date="2019" name="Front. Microbiol.">
        <title>Thermoanaerosceptrum fracticalcis gen. nov. sp. nov., a Novel Fumarate-Fermenting Microorganism From a Deep Fractured Carbonate Aquifer of the US Great Basin.</title>
        <authorList>
            <person name="Hamilton-Brehm S.D."/>
            <person name="Stewart L.E."/>
            <person name="Zavarin M."/>
            <person name="Caldwell M."/>
            <person name="Lawson P.A."/>
            <person name="Onstott T.C."/>
            <person name="Grzymski J."/>
            <person name="Neveux I."/>
            <person name="Lollar B.S."/>
            <person name="Russell C.E."/>
            <person name="Moser D.P."/>
        </authorList>
    </citation>
    <scope>NUCLEOTIDE SEQUENCE [LARGE SCALE GENOMIC DNA]</scope>
    <source>
        <strain evidence="2 3">DRI-13</strain>
    </source>
</reference>